<reference evidence="10 12" key="1">
    <citation type="submission" date="2017-11" db="EMBL/GenBank/DDBJ databases">
        <title>De novo assembly and phasing of dikaryotic genomes from two isolates of Puccinia coronata f. sp. avenae, the causal agent of oat crown rust.</title>
        <authorList>
            <person name="Miller M.E."/>
            <person name="Zhang Y."/>
            <person name="Omidvar V."/>
            <person name="Sperschneider J."/>
            <person name="Schwessinger B."/>
            <person name="Raley C."/>
            <person name="Palmer J.M."/>
            <person name="Garnica D."/>
            <person name="Upadhyaya N."/>
            <person name="Rathjen J."/>
            <person name="Taylor J.M."/>
            <person name="Park R.F."/>
            <person name="Dodds P.N."/>
            <person name="Hirsch C.D."/>
            <person name="Kianian S.F."/>
            <person name="Figueroa M."/>
        </authorList>
    </citation>
    <scope>NUCLEOTIDE SEQUENCE [LARGE SCALE GENOMIC DNA]</scope>
    <source>
        <strain evidence="10">12SD80</strain>
    </source>
</reference>
<dbReference type="AlphaFoldDB" id="A0A2N5RYE1"/>
<evidence type="ECO:0000256" key="6">
    <source>
        <dbReference type="ARBA" id="ARBA00047886"/>
    </source>
</evidence>
<dbReference type="GO" id="GO:0005975">
    <property type="term" value="P:carbohydrate metabolic process"/>
    <property type="evidence" value="ECO:0007669"/>
    <property type="project" value="InterPro"/>
</dbReference>
<accession>A0A2N5RYE1</accession>
<name>A0A2N5RYE1_9BASI</name>
<dbReference type="Proteomes" id="UP000235392">
    <property type="component" value="Unassembled WGS sequence"/>
</dbReference>
<dbReference type="GO" id="GO:0016125">
    <property type="term" value="P:sterol metabolic process"/>
    <property type="evidence" value="ECO:0007669"/>
    <property type="project" value="TreeGrafter"/>
</dbReference>
<dbReference type="CDD" id="cd03784">
    <property type="entry name" value="GT1_Gtf-like"/>
    <property type="match status" value="1"/>
</dbReference>
<evidence type="ECO:0000256" key="2">
    <source>
        <dbReference type="ARBA" id="ARBA00012650"/>
    </source>
</evidence>
<dbReference type="EMBL" id="PGCI01000010">
    <property type="protein sequence ID" value="PLW50474.1"/>
    <property type="molecule type" value="Genomic_DNA"/>
</dbReference>
<proteinExistence type="inferred from homology"/>
<comment type="catalytic activity">
    <reaction evidence="6">
        <text>ergosterol + UDP-alpha-D-glucose = ergosteryl 3-beta-D-glucoside + UDP + H(+)</text>
        <dbReference type="Rhea" id="RHEA:61836"/>
        <dbReference type="ChEBI" id="CHEBI:15378"/>
        <dbReference type="ChEBI" id="CHEBI:16933"/>
        <dbReference type="ChEBI" id="CHEBI:52973"/>
        <dbReference type="ChEBI" id="CHEBI:58223"/>
        <dbReference type="ChEBI" id="CHEBI:58885"/>
    </reaction>
    <physiologicalReaction direction="left-to-right" evidence="6">
        <dbReference type="Rhea" id="RHEA:61837"/>
    </physiologicalReaction>
</comment>
<dbReference type="SUPFAM" id="SSF53756">
    <property type="entry name" value="UDP-Glycosyltransferase/glycogen phosphorylase"/>
    <property type="match status" value="1"/>
</dbReference>
<dbReference type="InterPro" id="IPR004276">
    <property type="entry name" value="GlycoTrans_28_N"/>
</dbReference>
<evidence type="ECO:0000259" key="8">
    <source>
        <dbReference type="Pfam" id="PF03033"/>
    </source>
</evidence>
<evidence type="ECO:0000259" key="9">
    <source>
        <dbReference type="Pfam" id="PF06722"/>
    </source>
</evidence>
<dbReference type="EMBL" id="PGCI01001265">
    <property type="protein sequence ID" value="PLW06008.1"/>
    <property type="molecule type" value="Genomic_DNA"/>
</dbReference>
<gene>
    <name evidence="11" type="ORF">PCASD_01367</name>
    <name evidence="10" type="ORF">PCASD_23811</name>
</gene>
<dbReference type="GO" id="GO:0016906">
    <property type="term" value="F:sterol 3-beta-glucosyltransferase activity"/>
    <property type="evidence" value="ECO:0007669"/>
    <property type="project" value="UniProtKB-EC"/>
</dbReference>
<protein>
    <recommendedName>
        <fullName evidence="2">sterol 3beta-glucosyltransferase</fullName>
        <ecNumber evidence="2">2.4.1.173</ecNumber>
    </recommendedName>
    <alternativeName>
        <fullName evidence="5">Autophagy-related protein 26</fullName>
    </alternativeName>
</protein>
<dbReference type="FunFam" id="3.40.50.2000:FF:000009">
    <property type="entry name" value="Sterol 3-beta-glucosyltransferase UGT80A2"/>
    <property type="match status" value="1"/>
</dbReference>
<dbReference type="PANTHER" id="PTHR48050:SF25">
    <property type="entry name" value="STEROL 3-BETA-GLUCOSYLTRANSFERASE"/>
    <property type="match status" value="1"/>
</dbReference>
<feature type="domain" description="Glycosyltransferase family 28 N-terminal" evidence="8">
    <location>
        <begin position="32"/>
        <end position="167"/>
    </location>
</feature>
<dbReference type="FunFam" id="3.40.50.2000:FF:000029">
    <property type="entry name" value="Sterol 3-beta-glucosyltransferase"/>
    <property type="match status" value="1"/>
</dbReference>
<keyword evidence="3" id="KW-0328">Glycosyltransferase</keyword>
<evidence type="ECO:0000313" key="12">
    <source>
        <dbReference type="Proteomes" id="UP000235392"/>
    </source>
</evidence>
<comment type="similarity">
    <text evidence="1">Belongs to the glycosyltransferase 28 family.</text>
</comment>
<evidence type="ECO:0000256" key="3">
    <source>
        <dbReference type="ARBA" id="ARBA00022676"/>
    </source>
</evidence>
<evidence type="ECO:0000313" key="11">
    <source>
        <dbReference type="EMBL" id="PLW50474.1"/>
    </source>
</evidence>
<dbReference type="PANTHER" id="PTHR48050">
    <property type="entry name" value="STEROL 3-BETA-GLUCOSYLTRANSFERASE"/>
    <property type="match status" value="1"/>
</dbReference>
<evidence type="ECO:0000313" key="10">
    <source>
        <dbReference type="EMBL" id="PLW06008.1"/>
    </source>
</evidence>
<dbReference type="Pfam" id="PF03033">
    <property type="entry name" value="Glyco_transf_28"/>
    <property type="match status" value="1"/>
</dbReference>
<keyword evidence="4" id="KW-0808">Transferase</keyword>
<feature type="domain" description="Erythromycin biosynthesis protein CIII-like C-terminal" evidence="9">
    <location>
        <begin position="338"/>
        <end position="437"/>
    </location>
</feature>
<evidence type="ECO:0000256" key="1">
    <source>
        <dbReference type="ARBA" id="ARBA00006962"/>
    </source>
</evidence>
<dbReference type="InterPro" id="IPR002213">
    <property type="entry name" value="UDP_glucos_trans"/>
</dbReference>
<dbReference type="InterPro" id="IPR050426">
    <property type="entry name" value="Glycosyltransferase_28"/>
</dbReference>
<evidence type="ECO:0000256" key="4">
    <source>
        <dbReference type="ARBA" id="ARBA00022679"/>
    </source>
</evidence>
<sequence>MVQSLQDIKMPIEFPVPLTMGLGTCLPKPMKITCLTIGTRGDVQPYIALCQRLNELGHTCTIATHKTFRHWIETNGILFAEIEGDPEQLMEHCVEFGVLSPFFWWNGFSRFSPWFDGLLASSWKACQGSDLLIESPSALIGLHIAQSLNIPYYRAFTMPWTMTGAYPHAMLAMCDTWGSWLNRMSYILFDLLIWVILATRINTWRKSVLGLEKTTFSQLRLDQVPFLYNFSSLVVPRPEDWKPWVKTTGYWFLDPPKNATSEKDPKNSIPEGLRQALHQAKESGRKIVYIGFGSVIVPDLEKAMSAIIGAVKESNVFAIVSGGWTAQQAERVHESTAMRVDVSHHLDCMYYVDSIPHEWLFTQVDAALHHGGAGTTAASMRAGIPTMIKPFFGDQNFWARRVEELGVGTYVKTFKQQDILQAIKRATTDRNQIHKARLLGENIRRENGVDNAIKAIYEHLDYSQCLIETTRSPTLQSQPSQLPQVTSAVSQLSQVTTAVKSALSSTIKTIYFQRLPTTQRCIYDGYSSLV</sequence>
<dbReference type="Gene3D" id="3.40.50.2000">
    <property type="entry name" value="Glycogen Phosphorylase B"/>
    <property type="match status" value="2"/>
</dbReference>
<dbReference type="InterPro" id="IPR010610">
    <property type="entry name" value="EryCIII-like_C"/>
</dbReference>
<comment type="catalytic activity">
    <reaction evidence="7">
        <text>a sterol + UDP-alpha-D-glucose = a sterol 3-beta-D-glucoside + UDP + H(+)</text>
        <dbReference type="Rhea" id="RHEA:22724"/>
        <dbReference type="ChEBI" id="CHEBI:15378"/>
        <dbReference type="ChEBI" id="CHEBI:15889"/>
        <dbReference type="ChEBI" id="CHEBI:37424"/>
        <dbReference type="ChEBI" id="CHEBI:58223"/>
        <dbReference type="ChEBI" id="CHEBI:58885"/>
        <dbReference type="EC" id="2.4.1.173"/>
    </reaction>
    <physiologicalReaction direction="left-to-right" evidence="7">
        <dbReference type="Rhea" id="RHEA:22725"/>
    </physiologicalReaction>
</comment>
<evidence type="ECO:0000256" key="7">
    <source>
        <dbReference type="ARBA" id="ARBA00049453"/>
    </source>
</evidence>
<comment type="caution">
    <text evidence="10">The sequence shown here is derived from an EMBL/GenBank/DDBJ whole genome shotgun (WGS) entry which is preliminary data.</text>
</comment>
<organism evidence="10 12">
    <name type="scientific">Puccinia coronata f. sp. avenae</name>
    <dbReference type="NCBI Taxonomy" id="200324"/>
    <lineage>
        <taxon>Eukaryota</taxon>
        <taxon>Fungi</taxon>
        <taxon>Dikarya</taxon>
        <taxon>Basidiomycota</taxon>
        <taxon>Pucciniomycotina</taxon>
        <taxon>Pucciniomycetes</taxon>
        <taxon>Pucciniales</taxon>
        <taxon>Pucciniaceae</taxon>
        <taxon>Puccinia</taxon>
    </lineage>
</organism>
<evidence type="ECO:0000256" key="5">
    <source>
        <dbReference type="ARBA" id="ARBA00029843"/>
    </source>
</evidence>
<dbReference type="EC" id="2.4.1.173" evidence="2"/>
<dbReference type="Pfam" id="PF06722">
    <property type="entry name" value="EryCIII-like_C"/>
    <property type="match status" value="1"/>
</dbReference>